<dbReference type="PRINTS" id="PR01607">
    <property type="entry name" value="APYRASEFAMLY"/>
</dbReference>
<keyword evidence="2" id="KW-0378">Hydrolase</keyword>
<reference evidence="6 7" key="1">
    <citation type="submission" date="2018-08" db="EMBL/GenBank/DDBJ databases">
        <title>A genome reference for cultivated species of the human gut microbiota.</title>
        <authorList>
            <person name="Zou Y."/>
            <person name="Xue W."/>
            <person name="Luo G."/>
        </authorList>
    </citation>
    <scope>NUCLEOTIDE SEQUENCE [LARGE SCALE GENOMIC DNA]</scope>
    <source>
        <strain evidence="6 7">AF18-46</strain>
    </source>
</reference>
<keyword evidence="3" id="KW-1133">Transmembrane helix</keyword>
<proteinExistence type="inferred from homology"/>
<dbReference type="PANTHER" id="PTHR11575:SF24">
    <property type="entry name" value="5'-NUCLEOTIDASE"/>
    <property type="match status" value="1"/>
</dbReference>
<dbReference type="Pfam" id="PF00149">
    <property type="entry name" value="Metallophos"/>
    <property type="match status" value="1"/>
</dbReference>
<dbReference type="InterPro" id="IPR014756">
    <property type="entry name" value="Ig_E-set"/>
</dbReference>
<keyword evidence="3" id="KW-0812">Transmembrane</keyword>
<dbReference type="InterPro" id="IPR036907">
    <property type="entry name" value="5'-Nucleotdase_C_sf"/>
</dbReference>
<feature type="domain" description="5'-Nucleotidase C-terminal" evidence="5">
    <location>
        <begin position="362"/>
        <end position="521"/>
    </location>
</feature>
<dbReference type="InterPro" id="IPR004843">
    <property type="entry name" value="Calcineurin-like_PHP"/>
</dbReference>
<dbReference type="Proteomes" id="UP000284731">
    <property type="component" value="Unassembled WGS sequence"/>
</dbReference>
<dbReference type="GO" id="GO:0000166">
    <property type="term" value="F:nucleotide binding"/>
    <property type="evidence" value="ECO:0007669"/>
    <property type="project" value="UniProtKB-KW"/>
</dbReference>
<gene>
    <name evidence="6" type="ORF">DWX20_04290</name>
</gene>
<dbReference type="SUPFAM" id="SSF81296">
    <property type="entry name" value="E set domains"/>
    <property type="match status" value="1"/>
</dbReference>
<evidence type="ECO:0000313" key="7">
    <source>
        <dbReference type="Proteomes" id="UP000284731"/>
    </source>
</evidence>
<evidence type="ECO:0000256" key="2">
    <source>
        <dbReference type="RuleBase" id="RU362119"/>
    </source>
</evidence>
<dbReference type="GO" id="GO:0016787">
    <property type="term" value="F:hydrolase activity"/>
    <property type="evidence" value="ECO:0007669"/>
    <property type="project" value="UniProtKB-KW"/>
</dbReference>
<dbReference type="PANTHER" id="PTHR11575">
    <property type="entry name" value="5'-NUCLEOTIDASE-RELATED"/>
    <property type="match status" value="1"/>
</dbReference>
<feature type="domain" description="Calcineurin-like phosphoesterase" evidence="4">
    <location>
        <begin position="48"/>
        <end position="257"/>
    </location>
</feature>
<dbReference type="InterPro" id="IPR029052">
    <property type="entry name" value="Metallo-depent_PP-like"/>
</dbReference>
<comment type="caution">
    <text evidence="6">The sequence shown here is derived from an EMBL/GenBank/DDBJ whole genome shotgun (WGS) entry which is preliminary data.</text>
</comment>
<dbReference type="AlphaFoldDB" id="A0A412PEH4"/>
<evidence type="ECO:0000256" key="3">
    <source>
        <dbReference type="SAM" id="Phobius"/>
    </source>
</evidence>
<sequence length="736" mass="81230">MLSYSYQIFQRGGIIMKYNLKKYLSLMTAIFLVLLLLPIRVWASTPISILYTNDVHCGLEGYSKLAAYRQSLTDAGISTVLVDAGDHVQGELIGTMDQGESIIDIMNQMNYDYAVPGNHEFDYKVPQFLSLMNRATFKYLSANFKHADGTDIMDAYAIKEIDGHKIGFVGICTPESYTKSTPVYFQDASGNYVYTFSEDTFYATIQAAVDAAKAAGAEAIVAIGHTGMDGSTEEWTTKAIIENTNGIDAYIDGHSHEVSAGPDYTHMENGVLQHYSFFNKDGKQVFYTQTGTKLKNFGELKIKFTPTVQVTSVMHSVADLTDKDSTIEALITNARQREIAFSGTEIGTSEVKLFAKDDDGTWLVRHQETNLGDYNADAYLWRTGADIALMNAGGVRTNVNVGTVTKKDLISVNPWMNQVGVIEATGQTILDALEHGARFYPNNNGGYLQVAGLTYEINTKVTTSPVVEDSKGSFLSVDPTKPRRVQNVLVCGEPIDPNRTYRVAGTFYILQYSGDGMSMFKNCPVVSGDYPPDAEVLIEYMTQKLNGVISAEAYGNKDGNGRIKVVDENRFVEVERVEPTHSAPGYIKYVCEIDGTEKYEELAKLEYRFLEGENGEWAGTDDVLKFRIDGDETDLQNVLVDGVLLTRGTQYTVRHGSTIIELTPSYLQTLSVGSHTMTVVYTNGSVSTTFSVRRAVVGSGRTVATSDNSRVQMWSIACMIALMSLLVSAYYRIKKA</sequence>
<dbReference type="Gene3D" id="3.60.21.10">
    <property type="match status" value="1"/>
</dbReference>
<dbReference type="InterPro" id="IPR008334">
    <property type="entry name" value="5'-Nucleotdase_C"/>
</dbReference>
<keyword evidence="3" id="KW-0472">Membrane</keyword>
<comment type="similarity">
    <text evidence="2">Belongs to the 5'-nucleotidase family.</text>
</comment>
<dbReference type="Pfam" id="PF02872">
    <property type="entry name" value="5_nucleotid_C"/>
    <property type="match status" value="1"/>
</dbReference>
<evidence type="ECO:0000259" key="4">
    <source>
        <dbReference type="Pfam" id="PF00149"/>
    </source>
</evidence>
<evidence type="ECO:0000313" key="6">
    <source>
        <dbReference type="EMBL" id="RGT56035.1"/>
    </source>
</evidence>
<evidence type="ECO:0000259" key="5">
    <source>
        <dbReference type="Pfam" id="PF02872"/>
    </source>
</evidence>
<organism evidence="6 7">
    <name type="scientific">Solobacterium moorei</name>
    <dbReference type="NCBI Taxonomy" id="102148"/>
    <lineage>
        <taxon>Bacteria</taxon>
        <taxon>Bacillati</taxon>
        <taxon>Bacillota</taxon>
        <taxon>Erysipelotrichia</taxon>
        <taxon>Erysipelotrichales</taxon>
        <taxon>Erysipelotrichaceae</taxon>
        <taxon>Solobacterium</taxon>
    </lineage>
</organism>
<evidence type="ECO:0000256" key="1">
    <source>
        <dbReference type="ARBA" id="ARBA00022729"/>
    </source>
</evidence>
<dbReference type="Gene3D" id="3.90.780.10">
    <property type="entry name" value="5'-Nucleotidase, C-terminal domain"/>
    <property type="match status" value="1"/>
</dbReference>
<feature type="transmembrane region" description="Helical" evidence="3">
    <location>
        <begin position="711"/>
        <end position="731"/>
    </location>
</feature>
<protein>
    <submittedName>
        <fullName evidence="6">Bifunctional metallophosphatase/5'-nucleotidase</fullName>
    </submittedName>
</protein>
<keyword evidence="1" id="KW-0732">Signal</keyword>
<dbReference type="EMBL" id="QRWX01000002">
    <property type="protein sequence ID" value="RGT56035.1"/>
    <property type="molecule type" value="Genomic_DNA"/>
</dbReference>
<keyword evidence="2" id="KW-0547">Nucleotide-binding</keyword>
<dbReference type="GO" id="GO:0009166">
    <property type="term" value="P:nucleotide catabolic process"/>
    <property type="evidence" value="ECO:0007669"/>
    <property type="project" value="InterPro"/>
</dbReference>
<name>A0A412PEH4_9FIRM</name>
<dbReference type="SUPFAM" id="SSF55816">
    <property type="entry name" value="5'-nucleotidase (syn. UDP-sugar hydrolase), C-terminal domain"/>
    <property type="match status" value="1"/>
</dbReference>
<dbReference type="SUPFAM" id="SSF56300">
    <property type="entry name" value="Metallo-dependent phosphatases"/>
    <property type="match status" value="1"/>
</dbReference>
<dbReference type="InterPro" id="IPR006179">
    <property type="entry name" value="5_nucleotidase/apyrase"/>
</dbReference>
<accession>A0A412PEH4</accession>